<dbReference type="InterPro" id="IPR002347">
    <property type="entry name" value="SDR_fam"/>
</dbReference>
<dbReference type="RefSeq" id="WP_007618709.1">
    <property type="nucleotide sequence ID" value="NZ_BAEO01000021.1"/>
</dbReference>
<accession>K6Y3X9</accession>
<evidence type="ECO:0000256" key="1">
    <source>
        <dbReference type="ARBA" id="ARBA00006484"/>
    </source>
</evidence>
<reference evidence="4 5" key="1">
    <citation type="journal article" date="2017" name="Antonie Van Leeuwenhoek">
        <title>Rhizobium rhizosphaerae sp. nov., a novel species isolated from rice rhizosphere.</title>
        <authorList>
            <person name="Zhao J.J."/>
            <person name="Zhang J."/>
            <person name="Zhang R.J."/>
            <person name="Zhang C.W."/>
            <person name="Yin H.Q."/>
            <person name="Zhang X.X."/>
        </authorList>
    </citation>
    <scope>NUCLEOTIDE SEQUENCE [LARGE SCALE GENOMIC DNA]</scope>
    <source>
        <strain evidence="4 5">BSs20135</strain>
    </source>
</reference>
<evidence type="ECO:0000313" key="5">
    <source>
        <dbReference type="Proteomes" id="UP000006327"/>
    </source>
</evidence>
<evidence type="ECO:0000313" key="4">
    <source>
        <dbReference type="EMBL" id="GAC18671.1"/>
    </source>
</evidence>
<dbReference type="Proteomes" id="UP000006327">
    <property type="component" value="Unassembled WGS sequence"/>
</dbReference>
<dbReference type="InterPro" id="IPR051911">
    <property type="entry name" value="SDR_oxidoreductase"/>
</dbReference>
<dbReference type="PRINTS" id="PR00080">
    <property type="entry name" value="SDRFAMILY"/>
</dbReference>
<dbReference type="eggNOG" id="COG0300">
    <property type="taxonomic scope" value="Bacteria"/>
</dbReference>
<dbReference type="InterPro" id="IPR036291">
    <property type="entry name" value="NAD(P)-bd_dom_sf"/>
</dbReference>
<proteinExistence type="inferred from homology"/>
<organism evidence="4 5">
    <name type="scientific">Paraglaciecola arctica BSs20135</name>
    <dbReference type="NCBI Taxonomy" id="493475"/>
    <lineage>
        <taxon>Bacteria</taxon>
        <taxon>Pseudomonadati</taxon>
        <taxon>Pseudomonadota</taxon>
        <taxon>Gammaproteobacteria</taxon>
        <taxon>Alteromonadales</taxon>
        <taxon>Alteromonadaceae</taxon>
        <taxon>Paraglaciecola</taxon>
    </lineage>
</organism>
<evidence type="ECO:0000256" key="3">
    <source>
        <dbReference type="RuleBase" id="RU000363"/>
    </source>
</evidence>
<dbReference type="GO" id="GO:0004303">
    <property type="term" value="F:estradiol 17-beta-dehydrogenase [NAD(P)+] activity"/>
    <property type="evidence" value="ECO:0007669"/>
    <property type="project" value="UniProtKB-EC"/>
</dbReference>
<dbReference type="PANTHER" id="PTHR43976:SF16">
    <property type="entry name" value="SHORT-CHAIN DEHYDROGENASE_REDUCTASE FAMILY PROTEIN"/>
    <property type="match status" value="1"/>
</dbReference>
<gene>
    <name evidence="4" type="ORF">GARC_1699</name>
</gene>
<protein>
    <submittedName>
        <fullName evidence="4">Estradiol 17beta-dehydrogenase</fullName>
        <ecNumber evidence="4">1.1.1.62</ecNumber>
    </submittedName>
</protein>
<dbReference type="PRINTS" id="PR00081">
    <property type="entry name" value="GDHRDH"/>
</dbReference>
<dbReference type="Gene3D" id="3.40.50.720">
    <property type="entry name" value="NAD(P)-binding Rossmann-like Domain"/>
    <property type="match status" value="1"/>
</dbReference>
<dbReference type="STRING" id="493475.GARC_1699"/>
<dbReference type="EMBL" id="BAEO01000021">
    <property type="protein sequence ID" value="GAC18671.1"/>
    <property type="molecule type" value="Genomic_DNA"/>
</dbReference>
<name>K6Y3X9_9ALTE</name>
<dbReference type="OrthoDB" id="9775296at2"/>
<evidence type="ECO:0000256" key="2">
    <source>
        <dbReference type="ARBA" id="ARBA00023002"/>
    </source>
</evidence>
<dbReference type="PANTHER" id="PTHR43976">
    <property type="entry name" value="SHORT CHAIN DEHYDROGENASE"/>
    <property type="match status" value="1"/>
</dbReference>
<dbReference type="AlphaFoldDB" id="K6Y3X9"/>
<dbReference type="SUPFAM" id="SSF51735">
    <property type="entry name" value="NAD(P)-binding Rossmann-fold domains"/>
    <property type="match status" value="1"/>
</dbReference>
<comment type="similarity">
    <text evidence="1 3">Belongs to the short-chain dehydrogenases/reductases (SDR) family.</text>
</comment>
<dbReference type="EC" id="1.1.1.62" evidence="4"/>
<keyword evidence="2 4" id="KW-0560">Oxidoreductase</keyword>
<comment type="caution">
    <text evidence="4">The sequence shown here is derived from an EMBL/GenBank/DDBJ whole genome shotgun (WGS) entry which is preliminary data.</text>
</comment>
<dbReference type="Pfam" id="PF00106">
    <property type="entry name" value="adh_short"/>
    <property type="match status" value="1"/>
</dbReference>
<keyword evidence="5" id="KW-1185">Reference proteome</keyword>
<sequence>MACILITGCGSGLGASLATRLANEGHEVIATVRSLTHGKIQNSIAATFNSPKFIQMDVTNTNEVQTVFDEFEKHDKKLDVVILNAASYSMGTIESTNYEQSKQCFDVNYWGGVNVIRAVLPIMRRQLSGKIIGIGSISSAIALPCDGYYSASKAAMERTLESLRHEVAPFGLHVSNIAPASFGSNLFQSLPDELLESNPYSPLLKEWLANIKQNTNPNGIGRTEVEDIILSVISSNEPDFIYPAGAMALKVLSSLKTMTAEERTHAISTWSDTQWWSKANFKE</sequence>